<dbReference type="SUPFAM" id="SSF52540">
    <property type="entry name" value="P-loop containing nucleoside triphosphate hydrolases"/>
    <property type="match status" value="1"/>
</dbReference>
<dbReference type="Proteomes" id="UP000559027">
    <property type="component" value="Unassembled WGS sequence"/>
</dbReference>
<feature type="domain" description="G" evidence="1">
    <location>
        <begin position="46"/>
        <end position="139"/>
    </location>
</feature>
<keyword evidence="3" id="KW-1185">Reference proteome</keyword>
<protein>
    <recommendedName>
        <fullName evidence="1">G domain-containing protein</fullName>
    </recommendedName>
</protein>
<dbReference type="EMBL" id="JAACJO010000004">
    <property type="protein sequence ID" value="KAF5359457.1"/>
    <property type="molecule type" value="Genomic_DNA"/>
</dbReference>
<dbReference type="AlphaFoldDB" id="A0A8H5G6S1"/>
<dbReference type="Gene3D" id="3.40.50.300">
    <property type="entry name" value="P-loop containing nucleotide triphosphate hydrolases"/>
    <property type="match status" value="1"/>
</dbReference>
<comment type="caution">
    <text evidence="2">The sequence shown here is derived from an EMBL/GenBank/DDBJ whole genome shotgun (WGS) entry which is preliminary data.</text>
</comment>
<dbReference type="OrthoDB" id="8954335at2759"/>
<evidence type="ECO:0000313" key="3">
    <source>
        <dbReference type="Proteomes" id="UP000559027"/>
    </source>
</evidence>
<evidence type="ECO:0000259" key="1">
    <source>
        <dbReference type="Pfam" id="PF01926"/>
    </source>
</evidence>
<evidence type="ECO:0000313" key="2">
    <source>
        <dbReference type="EMBL" id="KAF5359457.1"/>
    </source>
</evidence>
<name>A0A8H5G6S1_9AGAR</name>
<proteinExistence type="predicted"/>
<dbReference type="InterPro" id="IPR027417">
    <property type="entry name" value="P-loop_NTPase"/>
</dbReference>
<reference evidence="2 3" key="1">
    <citation type="journal article" date="2020" name="ISME J.">
        <title>Uncovering the hidden diversity of litter-decomposition mechanisms in mushroom-forming fungi.</title>
        <authorList>
            <person name="Floudas D."/>
            <person name="Bentzer J."/>
            <person name="Ahren D."/>
            <person name="Johansson T."/>
            <person name="Persson P."/>
            <person name="Tunlid A."/>
        </authorList>
    </citation>
    <scope>NUCLEOTIDE SEQUENCE [LARGE SCALE GENOMIC DNA]</scope>
    <source>
        <strain evidence="2 3">CBS 146.42</strain>
    </source>
</reference>
<accession>A0A8H5G6S1</accession>
<organism evidence="2 3">
    <name type="scientific">Leucocoprinus leucothites</name>
    <dbReference type="NCBI Taxonomy" id="201217"/>
    <lineage>
        <taxon>Eukaryota</taxon>
        <taxon>Fungi</taxon>
        <taxon>Dikarya</taxon>
        <taxon>Basidiomycota</taxon>
        <taxon>Agaricomycotina</taxon>
        <taxon>Agaricomycetes</taxon>
        <taxon>Agaricomycetidae</taxon>
        <taxon>Agaricales</taxon>
        <taxon>Agaricineae</taxon>
        <taxon>Agaricaceae</taxon>
        <taxon>Leucocoprinus</taxon>
    </lineage>
</organism>
<dbReference type="GO" id="GO:0005525">
    <property type="term" value="F:GTP binding"/>
    <property type="evidence" value="ECO:0007669"/>
    <property type="project" value="InterPro"/>
</dbReference>
<dbReference type="InterPro" id="IPR006073">
    <property type="entry name" value="GTP-bd"/>
</dbReference>
<dbReference type="Pfam" id="PF01926">
    <property type="entry name" value="MMR_HSR1"/>
    <property type="match status" value="1"/>
</dbReference>
<gene>
    <name evidence="2" type="ORF">D9756_003448</name>
</gene>
<sequence length="236" mass="26922">MNDVSRLLTILMTLRAAFYSPFFKDMGSSSSKRAKLDNIEENHIIIAVIGLTGVGKSTFINNAVKESRVEVGHGLKPKSLDVQYVDFRVRLDGNEVEQQVIFVEAPGFDFDRDEEKMAKKLEEWLKKAASKNLKISGVLYLHRITDLKLSNPPIQHLVLLRKLCEQSIKGFPNRIVLVTTMWDLLKSEATGEERERELQKYWDTLPSGSVVSRVMRFDLRTPDPAMSIVEALMKRN</sequence>
<dbReference type="CDD" id="cd00882">
    <property type="entry name" value="Ras_like_GTPase"/>
    <property type="match status" value="1"/>
</dbReference>